<protein>
    <submittedName>
        <fullName evidence="1">LPS-assembly protein LptD</fullName>
    </submittedName>
</protein>
<dbReference type="InterPro" id="IPR050218">
    <property type="entry name" value="LptD"/>
</dbReference>
<evidence type="ECO:0000313" key="1">
    <source>
        <dbReference type="EMBL" id="QDT65707.1"/>
    </source>
</evidence>
<dbReference type="EMBL" id="CP036316">
    <property type="protein sequence ID" value="QDT65707.1"/>
    <property type="molecule type" value="Genomic_DNA"/>
</dbReference>
<reference evidence="1 2" key="1">
    <citation type="submission" date="2019-02" db="EMBL/GenBank/DDBJ databases">
        <title>Deep-cultivation of Planctomycetes and their phenomic and genomic characterization uncovers novel biology.</title>
        <authorList>
            <person name="Wiegand S."/>
            <person name="Jogler M."/>
            <person name="Boedeker C."/>
            <person name="Pinto D."/>
            <person name="Vollmers J."/>
            <person name="Rivas-Marin E."/>
            <person name="Kohn T."/>
            <person name="Peeters S.H."/>
            <person name="Heuer A."/>
            <person name="Rast P."/>
            <person name="Oberbeckmann S."/>
            <person name="Bunk B."/>
            <person name="Jeske O."/>
            <person name="Meyerdierks A."/>
            <person name="Storesund J.E."/>
            <person name="Kallscheuer N."/>
            <person name="Luecker S."/>
            <person name="Lage O.M."/>
            <person name="Pohl T."/>
            <person name="Merkel B.J."/>
            <person name="Hornburger P."/>
            <person name="Mueller R.-W."/>
            <person name="Bruemmer F."/>
            <person name="Labrenz M."/>
            <person name="Spormann A.M."/>
            <person name="Op den Camp H."/>
            <person name="Overmann J."/>
            <person name="Amann R."/>
            <person name="Jetten M.S.M."/>
            <person name="Mascher T."/>
            <person name="Medema M.H."/>
            <person name="Devos D.P."/>
            <person name="Kaster A.-K."/>
            <person name="Ovreas L."/>
            <person name="Rohde M."/>
            <person name="Galperin M.Y."/>
            <person name="Jogler C."/>
        </authorList>
    </citation>
    <scope>NUCLEOTIDE SEQUENCE [LARGE SCALE GENOMIC DNA]</scope>
    <source>
        <strain evidence="1 2">V22</strain>
    </source>
</reference>
<dbReference type="KEGG" id="chya:V22_29670"/>
<dbReference type="Proteomes" id="UP000319976">
    <property type="component" value="Chromosome"/>
</dbReference>
<dbReference type="AlphaFoldDB" id="A0A517TBG5"/>
<organism evidence="1 2">
    <name type="scientific">Calycomorphotria hydatis</name>
    <dbReference type="NCBI Taxonomy" id="2528027"/>
    <lineage>
        <taxon>Bacteria</taxon>
        <taxon>Pseudomonadati</taxon>
        <taxon>Planctomycetota</taxon>
        <taxon>Planctomycetia</taxon>
        <taxon>Planctomycetales</taxon>
        <taxon>Planctomycetaceae</taxon>
        <taxon>Calycomorphotria</taxon>
    </lineage>
</organism>
<name>A0A517TBG5_9PLAN</name>
<sequence>MKGLLPIPQFRLIVVATCAFLMNALVTLPVRADDIFPPPAPAPADPVSKTLTIKAAISQEWRQDGYDIAVLRTGCEIRQGDFVATSDSAVVWLSSNGQLIAYFQGDVRIEDGPNSYRGASRLIRLNASGDIKFEVNSRAQDTPAVEDPLYRNAIARQQAMNRQIDDDLVPPAPAPSTGGNPLPAKRDLIPVPDPNTMAGQLRRVRIFPRSSVPYDVLSFESDRTIPPEQVIVLTGGVNLLIDGFEQTGVIDLSADRIVIWTQAIAGTDFQAESLQTHDTPMTVYLEGNIVIRQGGRIMRAERAVYDARQERAMLTDAELRTFLPQFGGDVRVRAERLRQLSKSRFQAENAWLSTSQFGKPGYRLQTDELFIEPRYDVPWLGLGDRAIDQRTGEEVTETPWFHSKNTKFMVHDIPLFYLPKLSGPAEDPNIPLEGVTIGNDRILGFQVKTAWDVFGLMGKSAPDGTRTSVLADYYSDRGVGGGVDGGYVLQNPFGVPGQSVGQYLGYYVNDNGTDTLGGGERKDIPFEGTNRWRLLMREQHHFDEDTRLLFEVGTESDRNFLEQYFEPEYQRDKNTENLIYFSKNVENWGVTGLGFVPIDDFDNATGWYPKADLYTLSEPLFGGMLTWSQHSSVGYGDLHPGDLPDPNVYPADYANSFTPLPYLADVEGGVFMTRHQLDLHLPMGPLNIVPFVMGEAAYWEQGLDGEEVSRLTVSPGVRSSLQLARIYPKVHSSLFNLHGLAHKIRLEGEYRYTDTTEPIGNIAQYNDLDDDAQEAFRMRIPSVIFGGGPLPPEVDPRFYGVRTGVGSGVTSPVHEILDDQQVVRLALRQRLQTKRGPPGNMRIQDWMTLDLSAAYFPDADRDNFGESVGLAWADYEWFIGDRTSVFASARVDFFDNAPRTYFAGFRTMRSRRGQFTAQFQHIDAGDSPQNFVNLNYQYQLSPKWLTSLTATFDIADVENRSQAIGITRIGADWLFHLKLHNNEATNDIGASFMIEPRFGPRGASASQLASLFGQN</sequence>
<dbReference type="PANTHER" id="PTHR30189">
    <property type="entry name" value="LPS-ASSEMBLY PROTEIN"/>
    <property type="match status" value="1"/>
</dbReference>
<gene>
    <name evidence="1" type="primary">lptD</name>
    <name evidence="1" type="ORF">V22_29670</name>
</gene>
<evidence type="ECO:0000313" key="2">
    <source>
        <dbReference type="Proteomes" id="UP000319976"/>
    </source>
</evidence>
<dbReference type="GO" id="GO:1990351">
    <property type="term" value="C:transporter complex"/>
    <property type="evidence" value="ECO:0007669"/>
    <property type="project" value="TreeGrafter"/>
</dbReference>
<dbReference type="GO" id="GO:0009279">
    <property type="term" value="C:cell outer membrane"/>
    <property type="evidence" value="ECO:0007669"/>
    <property type="project" value="TreeGrafter"/>
</dbReference>
<accession>A0A517TBG5</accession>
<dbReference type="PANTHER" id="PTHR30189:SF1">
    <property type="entry name" value="LPS-ASSEMBLY PROTEIN LPTD"/>
    <property type="match status" value="1"/>
</dbReference>
<proteinExistence type="predicted"/>
<keyword evidence="2" id="KW-1185">Reference proteome</keyword>